<dbReference type="PANTHER" id="PTHR36121">
    <property type="entry name" value="PROTEIN SXY"/>
    <property type="match status" value="1"/>
</dbReference>
<reference evidence="2 3" key="1">
    <citation type="submission" date="2017-06" db="EMBL/GenBank/DDBJ databases">
        <authorList>
            <person name="Kim H.J."/>
            <person name="Triplett B.A."/>
        </authorList>
    </citation>
    <scope>NUCLEOTIDE SEQUENCE [LARGE SCALE GENOMIC DNA]</scope>
    <source>
        <strain evidence="2 3">CGMCC 4.1858</strain>
    </source>
</reference>
<evidence type="ECO:0000259" key="1">
    <source>
        <dbReference type="Pfam" id="PF04994"/>
    </source>
</evidence>
<keyword evidence="3" id="KW-1185">Reference proteome</keyword>
<gene>
    <name evidence="2" type="ORF">SAMN05216252_103104</name>
</gene>
<evidence type="ECO:0000313" key="3">
    <source>
        <dbReference type="Proteomes" id="UP000198280"/>
    </source>
</evidence>
<dbReference type="RefSeq" id="WP_018563010.1">
    <property type="nucleotide sequence ID" value="NZ_CP109201.1"/>
</dbReference>
<accession>A0A239BQK9</accession>
<feature type="domain" description="TfoX C-terminal" evidence="1">
    <location>
        <begin position="2"/>
        <end position="78"/>
    </location>
</feature>
<dbReference type="Pfam" id="PF04994">
    <property type="entry name" value="TfoX_C"/>
    <property type="match status" value="1"/>
</dbReference>
<evidence type="ECO:0000313" key="2">
    <source>
        <dbReference type="EMBL" id="SNS09661.1"/>
    </source>
</evidence>
<dbReference type="AlphaFoldDB" id="A0A239BQK9"/>
<dbReference type="InterPro" id="IPR007077">
    <property type="entry name" value="TfoX_C"/>
</dbReference>
<protein>
    <submittedName>
        <fullName evidence="2">DNA transformation protein</fullName>
    </submittedName>
</protein>
<dbReference type="Proteomes" id="UP000198280">
    <property type="component" value="Unassembled WGS sequence"/>
</dbReference>
<sequence length="94" mass="9785">MDSLQQMPNIGAVLAERLRSAGVPDADELRRLGSGGAFAMIREGLPEDARTHTLLALEGAIRGTRWTAIPKADRDALVGRVLGEGHAGAAAGGR</sequence>
<proteinExistence type="predicted"/>
<dbReference type="EMBL" id="FZOF01000003">
    <property type="protein sequence ID" value="SNS09661.1"/>
    <property type="molecule type" value="Genomic_DNA"/>
</dbReference>
<dbReference type="InterPro" id="IPR047525">
    <property type="entry name" value="TfoX-like"/>
</dbReference>
<dbReference type="PANTHER" id="PTHR36121:SF1">
    <property type="entry name" value="PROTEIN SXY"/>
    <property type="match status" value="1"/>
</dbReference>
<dbReference type="Gene3D" id="1.10.150.20">
    <property type="entry name" value="5' to 3' exonuclease, C-terminal subdomain"/>
    <property type="match status" value="1"/>
</dbReference>
<dbReference type="OrthoDB" id="4225809at2"/>
<name>A0A239BQK9_9ACTN</name>
<organism evidence="2 3">
    <name type="scientific">Actinacidiphila glaucinigra</name>
    <dbReference type="NCBI Taxonomy" id="235986"/>
    <lineage>
        <taxon>Bacteria</taxon>
        <taxon>Bacillati</taxon>
        <taxon>Actinomycetota</taxon>
        <taxon>Actinomycetes</taxon>
        <taxon>Kitasatosporales</taxon>
        <taxon>Streptomycetaceae</taxon>
        <taxon>Actinacidiphila</taxon>
    </lineage>
</organism>